<dbReference type="InterPro" id="IPR011051">
    <property type="entry name" value="RmlC_Cupin_sf"/>
</dbReference>
<evidence type="ECO:0000313" key="3">
    <source>
        <dbReference type="EMBL" id="CEK10396.1"/>
    </source>
</evidence>
<evidence type="ECO:0000313" key="4">
    <source>
        <dbReference type="Proteomes" id="UP000032803"/>
    </source>
</evidence>
<keyword evidence="4" id="KW-1185">Reference proteome</keyword>
<dbReference type="InterPro" id="IPR051610">
    <property type="entry name" value="GPI/OXD"/>
</dbReference>
<dbReference type="GO" id="GO:0046872">
    <property type="term" value="F:metal ion binding"/>
    <property type="evidence" value="ECO:0007669"/>
    <property type="project" value="UniProtKB-KW"/>
</dbReference>
<dbReference type="STRING" id="449.LHA_1350"/>
<dbReference type="PANTHER" id="PTHR35848:SF6">
    <property type="entry name" value="CUPIN TYPE-2 DOMAIN-CONTAINING PROTEIN"/>
    <property type="match status" value="1"/>
</dbReference>
<organism evidence="3 4">
    <name type="scientific">Legionella hackeliae</name>
    <dbReference type="NCBI Taxonomy" id="449"/>
    <lineage>
        <taxon>Bacteria</taxon>
        <taxon>Pseudomonadati</taxon>
        <taxon>Pseudomonadota</taxon>
        <taxon>Gammaproteobacteria</taxon>
        <taxon>Legionellales</taxon>
        <taxon>Legionellaceae</taxon>
        <taxon>Legionella</taxon>
    </lineage>
</organism>
<dbReference type="Gene3D" id="2.60.120.10">
    <property type="entry name" value="Jelly Rolls"/>
    <property type="match status" value="1"/>
</dbReference>
<dbReference type="Pfam" id="PF07883">
    <property type="entry name" value="Cupin_2"/>
    <property type="match status" value="1"/>
</dbReference>
<evidence type="ECO:0000259" key="2">
    <source>
        <dbReference type="Pfam" id="PF07883"/>
    </source>
</evidence>
<reference evidence="4" key="1">
    <citation type="submission" date="2014-09" db="EMBL/GenBank/DDBJ databases">
        <authorList>
            <person name="Gomez-Valero L."/>
        </authorList>
    </citation>
    <scope>NUCLEOTIDE SEQUENCE [LARGE SCALE GENOMIC DNA]</scope>
    <source>
        <strain evidence="4">ATCC35250</strain>
    </source>
</reference>
<accession>A0A0A8US82</accession>
<gene>
    <name evidence="3" type="ORF">LHA_1350</name>
</gene>
<dbReference type="AlphaFoldDB" id="A0A0A8US82"/>
<feature type="domain" description="Cupin type-2" evidence="2">
    <location>
        <begin position="37"/>
        <end position="104"/>
    </location>
</feature>
<sequence length="106" mass="11989">MLLMNGKLNLATKEKLSHGVELCEIHLDENVPFRGSYFAVQPGCQTPLDAHQEKEIWIILKGTGILHCDNRIIPVNENDILYFKAHSTHQICNSGANNLLVCSIYW</sequence>
<dbReference type="KEGG" id="lha:LHA_1350"/>
<dbReference type="PANTHER" id="PTHR35848">
    <property type="entry name" value="OXALATE-BINDING PROTEIN"/>
    <property type="match status" value="1"/>
</dbReference>
<dbReference type="EMBL" id="LN681225">
    <property type="protein sequence ID" value="CEK10396.1"/>
    <property type="molecule type" value="Genomic_DNA"/>
</dbReference>
<dbReference type="PATRIC" id="fig|449.7.peg.519"/>
<dbReference type="InterPro" id="IPR014710">
    <property type="entry name" value="RmlC-like_jellyroll"/>
</dbReference>
<keyword evidence="1" id="KW-0479">Metal-binding</keyword>
<proteinExistence type="predicted"/>
<evidence type="ECO:0000256" key="1">
    <source>
        <dbReference type="ARBA" id="ARBA00022723"/>
    </source>
</evidence>
<dbReference type="InterPro" id="IPR013096">
    <property type="entry name" value="Cupin_2"/>
</dbReference>
<dbReference type="SUPFAM" id="SSF51182">
    <property type="entry name" value="RmlC-like cupins"/>
    <property type="match status" value="1"/>
</dbReference>
<name>A0A0A8US82_LEGHA</name>
<protein>
    <recommendedName>
        <fullName evidence="2">Cupin type-2 domain-containing protein</fullName>
    </recommendedName>
</protein>
<dbReference type="Proteomes" id="UP000032803">
    <property type="component" value="Chromosome I"/>
</dbReference>
<dbReference type="HOGENOM" id="CLU_164773_0_0_6"/>